<dbReference type="InterPro" id="IPR044835">
    <property type="entry name" value="ARF_plant"/>
</dbReference>
<evidence type="ECO:0000256" key="2">
    <source>
        <dbReference type="ARBA" id="ARBA00004123"/>
    </source>
</evidence>
<comment type="subcellular location">
    <subcellularLocation>
        <location evidence="2 9">Nucleus</location>
    </subcellularLocation>
</comment>
<dbReference type="InterPro" id="IPR003340">
    <property type="entry name" value="B3_DNA-bd"/>
</dbReference>
<name>A0ABR2LEL6_9ASPA</name>
<evidence type="ECO:0000313" key="11">
    <source>
        <dbReference type="EMBL" id="KAK8939426.1"/>
    </source>
</evidence>
<evidence type="ECO:0000256" key="4">
    <source>
        <dbReference type="ARBA" id="ARBA00023015"/>
    </source>
</evidence>
<organism evidence="11 12">
    <name type="scientific">Platanthera guangdongensis</name>
    <dbReference type="NCBI Taxonomy" id="2320717"/>
    <lineage>
        <taxon>Eukaryota</taxon>
        <taxon>Viridiplantae</taxon>
        <taxon>Streptophyta</taxon>
        <taxon>Embryophyta</taxon>
        <taxon>Tracheophyta</taxon>
        <taxon>Spermatophyta</taxon>
        <taxon>Magnoliopsida</taxon>
        <taxon>Liliopsida</taxon>
        <taxon>Asparagales</taxon>
        <taxon>Orchidaceae</taxon>
        <taxon>Orchidoideae</taxon>
        <taxon>Orchideae</taxon>
        <taxon>Orchidinae</taxon>
        <taxon>Platanthera</taxon>
    </lineage>
</organism>
<keyword evidence="4 9" id="KW-0805">Transcription regulation</keyword>
<dbReference type="PANTHER" id="PTHR31384">
    <property type="entry name" value="AUXIN RESPONSE FACTOR 4-RELATED"/>
    <property type="match status" value="1"/>
</dbReference>
<dbReference type="EMBL" id="JBBWWR010000020">
    <property type="protein sequence ID" value="KAK8939426.1"/>
    <property type="molecule type" value="Genomic_DNA"/>
</dbReference>
<dbReference type="Gene3D" id="2.40.330.10">
    <property type="entry name" value="DNA-binding pseudobarrel domain"/>
    <property type="match status" value="1"/>
</dbReference>
<comment type="caution">
    <text evidence="11">The sequence shown here is derived from an EMBL/GenBank/DDBJ whole genome shotgun (WGS) entry which is preliminary data.</text>
</comment>
<evidence type="ECO:0000259" key="10">
    <source>
        <dbReference type="PROSITE" id="PS50863"/>
    </source>
</evidence>
<dbReference type="InterPro" id="IPR015300">
    <property type="entry name" value="DNA-bd_pseudobarrel_sf"/>
</dbReference>
<protein>
    <recommendedName>
        <fullName evidence="9">Auxin response factor</fullName>
    </recommendedName>
</protein>
<evidence type="ECO:0000256" key="6">
    <source>
        <dbReference type="ARBA" id="ARBA00023163"/>
    </source>
</evidence>
<dbReference type="SUPFAM" id="SSF101936">
    <property type="entry name" value="DNA-binding pseudobarrel domain"/>
    <property type="match status" value="1"/>
</dbReference>
<dbReference type="Pfam" id="PF02362">
    <property type="entry name" value="B3"/>
    <property type="match status" value="1"/>
</dbReference>
<comment type="subunit">
    <text evidence="9">Homodimers and heterodimers.</text>
</comment>
<evidence type="ECO:0000313" key="12">
    <source>
        <dbReference type="Proteomes" id="UP001412067"/>
    </source>
</evidence>
<gene>
    <name evidence="11" type="primary">ARF14</name>
    <name evidence="11" type="ORF">KSP40_PGU014384</name>
</gene>
<proteinExistence type="inferred from homology"/>
<comment type="function">
    <text evidence="1 9">Auxin response factors (ARFs) are transcriptional factors that bind specifically to the DNA sequence 5'-TGTCTC-3' found in the auxin-responsive promoter elements (AuxREs).</text>
</comment>
<keyword evidence="6 9" id="KW-0804">Transcription</keyword>
<dbReference type="PANTHER" id="PTHR31384:SF5">
    <property type="entry name" value="AUXIN RESPONSE FACTOR 3"/>
    <property type="match status" value="1"/>
</dbReference>
<sequence>MAIDLNTIEDEEEAAVMQGSVCLELWHACAGMRISLPRLGSLVVYLPQGHLEHLFVGGGGGDDALPVFDLPPHVICRVVDVQLRAEAVTDVLYAQITVVAEGEWVGKQIREEGGEKEDEEMDYMDSKSNSSVPHMFCKTLTASDTSTHGGFSVPRRAAEDCFPPLDYKEQRPSQELVAKDLHGVEWHFRHIYRGQPRRHLLTTGWSAFINKKKLVSGDAVLFLRGDDGELRLGIRRASQIKGNNSHSMPPNESLNVGVGMLKSLANSVATKKIFHINYYPRVNQSEFIVSYWKFTKSCSYSISAGTRFKMCFESEDAAERRYTGWVTSVSDFDPGRWPGSKWRSIVVRWDDENCGNNSRHSRVSPWEIEPTRCLSGPHSLPISSSKRSRVMIPSTIADYPHPGETGYQNSAESVKSSRVLQGQEILGFKAPFTRGDATLPRFSEMRSPRFPEKRCIAIARHPPVSTDAFYKGLDLGESVRFHQVLQGQEMAPVPPSILQLPVENQLENVGFKTLKSCIAGCSSAAPPQGYYTFMQPSSSSSLAQISSPSSVLMFQHLLHETNEREKSNGINFFYPLCSSGQQPASAYSVKKHFEFGMSSTQPIETNGQSMIRDGYSDCRLFGFPLTGKIPAGNGVTGSLCKAPSLTVTGIDSSFSSLWPQIPAKAVAHGHGCTRVGASLTHLFQESTSLIQPASL</sequence>
<comment type="similarity">
    <text evidence="3 9">Belongs to the ARF family.</text>
</comment>
<dbReference type="PROSITE" id="PS50863">
    <property type="entry name" value="B3"/>
    <property type="match status" value="1"/>
</dbReference>
<feature type="domain" description="TF-B3" evidence="10">
    <location>
        <begin position="136"/>
        <end position="238"/>
    </location>
</feature>
<evidence type="ECO:0000256" key="9">
    <source>
        <dbReference type="RuleBase" id="RU004561"/>
    </source>
</evidence>
<keyword evidence="12" id="KW-1185">Reference proteome</keyword>
<evidence type="ECO:0000256" key="7">
    <source>
        <dbReference type="ARBA" id="ARBA00023242"/>
    </source>
</evidence>
<dbReference type="InterPro" id="IPR010525">
    <property type="entry name" value="ARF_dom"/>
</dbReference>
<dbReference type="CDD" id="cd10017">
    <property type="entry name" value="B3_DNA"/>
    <property type="match status" value="1"/>
</dbReference>
<dbReference type="Pfam" id="PF06507">
    <property type="entry name" value="ARF_AD"/>
    <property type="match status" value="1"/>
</dbReference>
<evidence type="ECO:0000256" key="1">
    <source>
        <dbReference type="ARBA" id="ARBA00003182"/>
    </source>
</evidence>
<evidence type="ECO:0000256" key="3">
    <source>
        <dbReference type="ARBA" id="ARBA00007853"/>
    </source>
</evidence>
<keyword evidence="5 9" id="KW-0238">DNA-binding</keyword>
<accession>A0ABR2LEL6</accession>
<dbReference type="Gene3D" id="2.30.30.1040">
    <property type="match status" value="1"/>
</dbReference>
<evidence type="ECO:0000256" key="5">
    <source>
        <dbReference type="ARBA" id="ARBA00023125"/>
    </source>
</evidence>
<dbReference type="SMART" id="SM01019">
    <property type="entry name" value="B3"/>
    <property type="match status" value="1"/>
</dbReference>
<reference evidence="11 12" key="1">
    <citation type="journal article" date="2022" name="Nat. Plants">
        <title>Genomes of leafy and leafless Platanthera orchids illuminate the evolution of mycoheterotrophy.</title>
        <authorList>
            <person name="Li M.H."/>
            <person name="Liu K.W."/>
            <person name="Li Z."/>
            <person name="Lu H.C."/>
            <person name="Ye Q.L."/>
            <person name="Zhang D."/>
            <person name="Wang J.Y."/>
            <person name="Li Y.F."/>
            <person name="Zhong Z.M."/>
            <person name="Liu X."/>
            <person name="Yu X."/>
            <person name="Liu D.K."/>
            <person name="Tu X.D."/>
            <person name="Liu B."/>
            <person name="Hao Y."/>
            <person name="Liao X.Y."/>
            <person name="Jiang Y.T."/>
            <person name="Sun W.H."/>
            <person name="Chen J."/>
            <person name="Chen Y.Q."/>
            <person name="Ai Y."/>
            <person name="Zhai J.W."/>
            <person name="Wu S.S."/>
            <person name="Zhou Z."/>
            <person name="Hsiao Y.Y."/>
            <person name="Wu W.L."/>
            <person name="Chen Y.Y."/>
            <person name="Lin Y.F."/>
            <person name="Hsu J.L."/>
            <person name="Li C.Y."/>
            <person name="Wang Z.W."/>
            <person name="Zhao X."/>
            <person name="Zhong W.Y."/>
            <person name="Ma X.K."/>
            <person name="Ma L."/>
            <person name="Huang J."/>
            <person name="Chen G.Z."/>
            <person name="Huang M.Z."/>
            <person name="Huang L."/>
            <person name="Peng D.H."/>
            <person name="Luo Y.B."/>
            <person name="Zou S.Q."/>
            <person name="Chen S.P."/>
            <person name="Lan S."/>
            <person name="Tsai W.C."/>
            <person name="Van de Peer Y."/>
            <person name="Liu Z.J."/>
        </authorList>
    </citation>
    <scope>NUCLEOTIDE SEQUENCE [LARGE SCALE GENOMIC DNA]</scope>
    <source>
        <strain evidence="11">Lor288</strain>
    </source>
</reference>
<evidence type="ECO:0000256" key="8">
    <source>
        <dbReference type="ARBA" id="ARBA00023294"/>
    </source>
</evidence>
<keyword evidence="8 9" id="KW-0927">Auxin signaling pathway</keyword>
<keyword evidence="7 9" id="KW-0539">Nucleus</keyword>
<dbReference type="Proteomes" id="UP001412067">
    <property type="component" value="Unassembled WGS sequence"/>
</dbReference>